<dbReference type="PANTHER" id="PTHR13301">
    <property type="entry name" value="X-BOX TRANSCRIPTION FACTOR-RELATED"/>
    <property type="match status" value="1"/>
</dbReference>
<feature type="region of interest" description="Disordered" evidence="8">
    <location>
        <begin position="239"/>
        <end position="260"/>
    </location>
</feature>
<feature type="transmembrane region" description="Helical" evidence="9">
    <location>
        <begin position="348"/>
        <end position="367"/>
    </location>
</feature>
<dbReference type="SUPFAM" id="SSF57850">
    <property type="entry name" value="RING/U-box"/>
    <property type="match status" value="1"/>
</dbReference>
<evidence type="ECO:0000256" key="4">
    <source>
        <dbReference type="ARBA" id="ARBA00022692"/>
    </source>
</evidence>
<dbReference type="Pfam" id="PF03552">
    <property type="entry name" value="Cellulose_synt"/>
    <property type="match status" value="1"/>
</dbReference>
<name>A0ABP0UHL2_9BRYO</name>
<dbReference type="InterPro" id="IPR005150">
    <property type="entry name" value="Cellulose_synth"/>
</dbReference>
<dbReference type="Gene3D" id="3.30.40.10">
    <property type="entry name" value="Zinc/RING finger domain, C3HC4 (zinc finger)"/>
    <property type="match status" value="1"/>
</dbReference>
<feature type="transmembrane region" description="Helical" evidence="9">
    <location>
        <begin position="1015"/>
        <end position="1038"/>
    </location>
</feature>
<evidence type="ECO:0000256" key="2">
    <source>
        <dbReference type="ARBA" id="ARBA00022676"/>
    </source>
</evidence>
<feature type="transmembrane region" description="Helical" evidence="9">
    <location>
        <begin position="940"/>
        <end position="963"/>
    </location>
</feature>
<keyword evidence="11" id="KW-1185">Reference proteome</keyword>
<gene>
    <name evidence="10" type="ORF">CSSPTR1EN2_LOCUS15961</name>
</gene>
<feature type="transmembrane region" description="Helical" evidence="9">
    <location>
        <begin position="1067"/>
        <end position="1091"/>
    </location>
</feature>
<evidence type="ECO:0000256" key="8">
    <source>
        <dbReference type="SAM" id="MobiDB-lite"/>
    </source>
</evidence>
<accession>A0ABP0UHL2</accession>
<evidence type="ECO:0000256" key="1">
    <source>
        <dbReference type="ARBA" id="ARBA00004127"/>
    </source>
</evidence>
<evidence type="ECO:0000256" key="9">
    <source>
        <dbReference type="SAM" id="Phobius"/>
    </source>
</evidence>
<feature type="compositionally biased region" description="Low complexity" evidence="8">
    <location>
        <begin position="44"/>
        <end position="57"/>
    </location>
</feature>
<organism evidence="10 11">
    <name type="scientific">Sphagnum troendelagicum</name>
    <dbReference type="NCBI Taxonomy" id="128251"/>
    <lineage>
        <taxon>Eukaryota</taxon>
        <taxon>Viridiplantae</taxon>
        <taxon>Streptophyta</taxon>
        <taxon>Embryophyta</taxon>
        <taxon>Bryophyta</taxon>
        <taxon>Sphagnophytina</taxon>
        <taxon>Sphagnopsida</taxon>
        <taxon>Sphagnales</taxon>
        <taxon>Sphagnaceae</taxon>
        <taxon>Sphagnum</taxon>
    </lineage>
</organism>
<dbReference type="EMBL" id="OZ019896">
    <property type="protein sequence ID" value="CAK9222230.1"/>
    <property type="molecule type" value="Genomic_DNA"/>
</dbReference>
<dbReference type="SUPFAM" id="SSF53448">
    <property type="entry name" value="Nucleotide-diphospho-sugar transferases"/>
    <property type="match status" value="1"/>
</dbReference>
<evidence type="ECO:0000256" key="6">
    <source>
        <dbReference type="ARBA" id="ARBA00023136"/>
    </source>
</evidence>
<dbReference type="Pfam" id="PF14570">
    <property type="entry name" value="zf-RING_4"/>
    <property type="match status" value="1"/>
</dbReference>
<sequence>MVSPKASATGGLGFRNMAQQQQQQQAGNPNNNTRPGATEGSSGGNNNNNTSGSSNNTVAPGHHGHHNSSGRYMNLSRDESEMSELDSELGSEFLYTVHIPATPEYQLMSNTPTVRPMDPAIAAKADQQFVSNAIFTGGFKNKARGHEMEKMRDGVEGNHPQLAGARGGPTCSVDGCDGKAMRDERGNDITPCDSCGFRVCRDCYIDALNGSGKCPGCKKEYKMITDEEEPSLLLAQEDSENDMRTSGGLPLPGGADNGGAKTERRLSLLKSAEPGLISTQSSADFDHARWLYQTKGSYGYGNALWPTEDTYNGGGDNPDLGIPPNFKDQIRRPLSRKFAISAKILTPYRLLVVIRMAVLALFLAWRVKHKNTDAVWLWGMSVVCEIWFAFSWILDQLPKLCPINRLTDLQALKDKFETPSAENPRGQSDLPGVDVFVSTADPEKEPPLTTSNTILSILAADYPLEKLGCYLSDDGGALLTFEALAEAASFARVWVPFCRKHNIEPRNPETYFLLKGDPTKNKVRPDFVKDRRHVKREYDEFKVRINGLPDAIRRRSDAYNAHEEIQAKRAQLESGRDPLEPLKIPKATWMADGTHWPGTWLQPSKEHARGDHAGVIQVMLAPPTGEPLMGSSDEENLIDTSDVDIRLPMLVYVSREKRPGYDHNKKAGAMNALVRTSAVMSNGPFILNLDCDHYIFNSLAIREAMCFFLDKDGDTIAYVQFPQRFEGVDPNDRYANHNTVFFDVNMRALDGLQGPVYVGTGCVFRRIALYGFDAPRGHDEDDEMEAAMLPKRYGSSLVFAASIPVAEFQGRPVAGPGVQNSRPAGALTAPREPLDATVVSEAINVISSFYEDKTEWGGRVGWIYGSVTEDVVTGFRMHNRGWRSIYCVTTPDAFRGTAPINLTDRLHQVLRWATGSVEIFFSRNNALLASTRLKFLQRIAYMNVGIYPFTSIFLLVYCFLPALSLFTGQFIVQNLNLSFLVYLLTITITLCLLAVLEVKWSHITLEEWWRNEQFWVIGGTSAHLAAVFQGILKVVAGINISFTLTSKSAAEEDDEFADLYTVKWSSLFIPPITIILTNLIGIAVAVGRTVYSTSPEWSKLFGGVFFSLWVLMHLYPFAKGLMGRRGRTPTIIYVWSGLLAVIISLLWVYLSSSSSSAQTNGGGFQFP</sequence>
<dbReference type="InterPro" id="IPR013083">
    <property type="entry name" value="Znf_RING/FYVE/PHD"/>
</dbReference>
<keyword evidence="7" id="KW-0961">Cell wall biogenesis/degradation</keyword>
<comment type="subcellular location">
    <subcellularLocation>
        <location evidence="1">Endomembrane system</location>
        <topology evidence="1">Multi-pass membrane protein</topology>
    </subcellularLocation>
</comment>
<feature type="transmembrane region" description="Helical" evidence="9">
    <location>
        <begin position="374"/>
        <end position="394"/>
    </location>
</feature>
<dbReference type="Proteomes" id="UP001497512">
    <property type="component" value="Chromosome 4"/>
</dbReference>
<dbReference type="Gene3D" id="3.90.550.10">
    <property type="entry name" value="Spore Coat Polysaccharide Biosynthesis Protein SpsA, Chain A"/>
    <property type="match status" value="1"/>
</dbReference>
<keyword evidence="6 9" id="KW-0472">Membrane</keyword>
<evidence type="ECO:0000256" key="5">
    <source>
        <dbReference type="ARBA" id="ARBA00022989"/>
    </source>
</evidence>
<feature type="region of interest" description="Disordered" evidence="8">
    <location>
        <begin position="1"/>
        <end position="85"/>
    </location>
</feature>
<reference evidence="10" key="1">
    <citation type="submission" date="2024-02" db="EMBL/GenBank/DDBJ databases">
        <authorList>
            <consortium name="ELIXIR-Norway"/>
            <consortium name="Elixir Norway"/>
        </authorList>
    </citation>
    <scope>NUCLEOTIDE SEQUENCE</scope>
</reference>
<feature type="transmembrane region" description="Helical" evidence="9">
    <location>
        <begin position="975"/>
        <end position="995"/>
    </location>
</feature>
<evidence type="ECO:0000313" key="10">
    <source>
        <dbReference type="EMBL" id="CAK9222230.1"/>
    </source>
</evidence>
<dbReference type="InterPro" id="IPR029044">
    <property type="entry name" value="Nucleotide-diphossugar_trans"/>
</dbReference>
<feature type="compositionally biased region" description="Polar residues" evidence="8">
    <location>
        <begin position="26"/>
        <end position="35"/>
    </location>
</feature>
<keyword evidence="3" id="KW-0808">Transferase</keyword>
<evidence type="ECO:0000256" key="7">
    <source>
        <dbReference type="ARBA" id="ARBA00023316"/>
    </source>
</evidence>
<proteinExistence type="predicted"/>
<feature type="transmembrane region" description="Helical" evidence="9">
    <location>
        <begin position="1097"/>
        <end position="1118"/>
    </location>
</feature>
<keyword evidence="4 9" id="KW-0812">Transmembrane</keyword>
<protein>
    <submittedName>
        <fullName evidence="10">Uncharacterized protein</fullName>
    </submittedName>
</protein>
<feature type="transmembrane region" description="Helical" evidence="9">
    <location>
        <begin position="1130"/>
        <end position="1150"/>
    </location>
</feature>
<keyword evidence="5 9" id="KW-1133">Transmembrane helix</keyword>
<evidence type="ECO:0000313" key="11">
    <source>
        <dbReference type="Proteomes" id="UP001497512"/>
    </source>
</evidence>
<keyword evidence="2" id="KW-0328">Glycosyltransferase</keyword>
<evidence type="ECO:0000256" key="3">
    <source>
        <dbReference type="ARBA" id="ARBA00022679"/>
    </source>
</evidence>